<sequence>MKYLGYYVHLLPCNIIMRVDIRLEFNHIYPESEKEELIDYLKRLSKKTIENIIGFFTTDNLPDYYNFFSNPTTQQVINRLVARYIYNKKILGNITLVSREAALFLSEAILSNKEMLIINNTNEENPDDEELNLFKAFLVINEDINRNDNLTLDITKDSVEKIAEISVALKFSTADIGVYEDVNIELLKLGYVTSYKFEQLINFLKSKEEYEYLIEDLCKYFNQDTVEKLSAHVDFLLVQVLHFKNNNSFKLRVEDEDSNNFLQSLTSNEIIAETDFLPLRNHPLYQIDEFTYSIVDPFFVLDKFTKSVKFILKESFNKKNNLNEKDRTFFSFYNKEFSEEYLMKKLLDDIFYKKYYIKQNGSSGKEKEPDYYYRYNNDIFVFEYKDVLIAKEVKTSGDIEQITDALKKKFLVNPANEKPIGIGQLINHIKAISENEFVYDAEIDLNKKHRIYPILLLSDRLLEIPGINYIMNKWLRNNLPEIHKNLIVNDLVIIDIDTLIFFAEYLKTKDKNFKELLEDHIKKMNMIAKGYGNTEREVYQTFNNKISKKLAPFSSRFSNSMFDEKLFINRFSYLVNDK</sequence>
<proteinExistence type="predicted"/>
<dbReference type="Proteomes" id="UP001163719">
    <property type="component" value="Unassembled WGS sequence"/>
</dbReference>
<protein>
    <recommendedName>
        <fullName evidence="3">PD-(D/E)XK nuclease superfamily protein</fullName>
    </recommendedName>
</protein>
<evidence type="ECO:0000313" key="1">
    <source>
        <dbReference type="EMBL" id="MCW3159680.1"/>
    </source>
</evidence>
<evidence type="ECO:0008006" key="3">
    <source>
        <dbReference type="Google" id="ProtNLM"/>
    </source>
</evidence>
<reference evidence="1" key="1">
    <citation type="submission" date="2022-10" db="EMBL/GenBank/DDBJ databases">
        <title>Chryseobacterium babae sp. nov. isolated from the gut of the beetle Oryctes rhinoceros, and Chryseobacterium kimseyorum sp. nov., isolated from a stick insect rearing cage.</title>
        <authorList>
            <person name="Shelomi M."/>
            <person name="Han C.-J."/>
            <person name="Chen W.-M."/>
            <person name="Chen H.-K."/>
            <person name="Liaw S.-J."/>
            <person name="Muhle E."/>
            <person name="Clermont D."/>
        </authorList>
    </citation>
    <scope>NUCLEOTIDE SEQUENCE</scope>
    <source>
        <strain evidence="1">WLa1L2M3</strain>
    </source>
</reference>
<organism evidence="1 2">
    <name type="scientific">Chryseobacterium oryctis</name>
    <dbReference type="NCBI Taxonomy" id="2952618"/>
    <lineage>
        <taxon>Bacteria</taxon>
        <taxon>Pseudomonadati</taxon>
        <taxon>Bacteroidota</taxon>
        <taxon>Flavobacteriia</taxon>
        <taxon>Flavobacteriales</taxon>
        <taxon>Weeksellaceae</taxon>
        <taxon>Chryseobacterium group</taxon>
        <taxon>Chryseobacterium</taxon>
    </lineage>
</organism>
<keyword evidence="2" id="KW-1185">Reference proteome</keyword>
<accession>A0ABT3HIR8</accession>
<dbReference type="EMBL" id="JAPDHV010000001">
    <property type="protein sequence ID" value="MCW3159680.1"/>
    <property type="molecule type" value="Genomic_DNA"/>
</dbReference>
<evidence type="ECO:0000313" key="2">
    <source>
        <dbReference type="Proteomes" id="UP001163719"/>
    </source>
</evidence>
<comment type="caution">
    <text evidence="1">The sequence shown here is derived from an EMBL/GenBank/DDBJ whole genome shotgun (WGS) entry which is preliminary data.</text>
</comment>
<name>A0ABT3HIR8_9FLAO</name>
<gene>
    <name evidence="1" type="ORF">OH806_00115</name>
</gene>